<accession>A0ABZ3DAA4</accession>
<feature type="transmembrane region" description="Helical" evidence="5">
    <location>
        <begin position="73"/>
        <end position="96"/>
    </location>
</feature>
<keyword evidence="4 5" id="KW-0472">Membrane</keyword>
<organism evidence="6 7">
    <name type="scientific">Nguyenibacter vanlangensis</name>
    <dbReference type="NCBI Taxonomy" id="1216886"/>
    <lineage>
        <taxon>Bacteria</taxon>
        <taxon>Pseudomonadati</taxon>
        <taxon>Pseudomonadota</taxon>
        <taxon>Alphaproteobacteria</taxon>
        <taxon>Acetobacterales</taxon>
        <taxon>Acetobacteraceae</taxon>
        <taxon>Nguyenibacter</taxon>
    </lineage>
</organism>
<proteinExistence type="predicted"/>
<comment type="subcellular location">
    <subcellularLocation>
        <location evidence="1">Membrane</location>
        <topology evidence="1">Multi-pass membrane protein</topology>
    </subcellularLocation>
</comment>
<dbReference type="EMBL" id="CP152276">
    <property type="protein sequence ID" value="XAE44702.1"/>
    <property type="molecule type" value="Genomic_DNA"/>
</dbReference>
<keyword evidence="2 5" id="KW-0812">Transmembrane</keyword>
<dbReference type="Proteomes" id="UP001449795">
    <property type="component" value="Chromosome"/>
</dbReference>
<dbReference type="InterPro" id="IPR003825">
    <property type="entry name" value="Colicin-V_CvpA"/>
</dbReference>
<dbReference type="PANTHER" id="PTHR36926:SF1">
    <property type="entry name" value="COLICIN V PRODUCTION PROTEIN"/>
    <property type="match status" value="1"/>
</dbReference>
<reference evidence="6 7" key="1">
    <citation type="submission" date="2024-04" db="EMBL/GenBank/DDBJ databases">
        <title>Complete genome sequence of Nguyenibacter vanlangesis HBCM-1154, a strain capable of nitrogen fixation, IAA production, and phosphorus solubilization isolated from sugarcane soil.</title>
        <authorList>
            <person name="MY HANH P."/>
        </authorList>
    </citation>
    <scope>NUCLEOTIDE SEQUENCE [LARGE SCALE GENOMIC DNA]</scope>
    <source>
        <strain evidence="6 7">HBCM 1154</strain>
    </source>
</reference>
<evidence type="ECO:0000256" key="4">
    <source>
        <dbReference type="ARBA" id="ARBA00023136"/>
    </source>
</evidence>
<evidence type="ECO:0000256" key="2">
    <source>
        <dbReference type="ARBA" id="ARBA00022692"/>
    </source>
</evidence>
<evidence type="ECO:0000256" key="5">
    <source>
        <dbReference type="SAM" id="Phobius"/>
    </source>
</evidence>
<dbReference type="RefSeq" id="WP_342629922.1">
    <property type="nucleotide sequence ID" value="NZ_CP152276.1"/>
</dbReference>
<keyword evidence="3 5" id="KW-1133">Transmembrane helix</keyword>
<evidence type="ECO:0000313" key="6">
    <source>
        <dbReference type="EMBL" id="XAE44702.1"/>
    </source>
</evidence>
<gene>
    <name evidence="6" type="ORF">AAC691_09915</name>
</gene>
<dbReference type="Pfam" id="PF02674">
    <property type="entry name" value="Colicin_V"/>
    <property type="match status" value="1"/>
</dbReference>
<feature type="transmembrane region" description="Helical" evidence="5">
    <location>
        <begin position="35"/>
        <end position="53"/>
    </location>
</feature>
<dbReference type="PANTHER" id="PTHR36926">
    <property type="entry name" value="COLICIN V PRODUCTION PROTEIN"/>
    <property type="match status" value="1"/>
</dbReference>
<evidence type="ECO:0000256" key="1">
    <source>
        <dbReference type="ARBA" id="ARBA00004141"/>
    </source>
</evidence>
<evidence type="ECO:0000313" key="7">
    <source>
        <dbReference type="Proteomes" id="UP001449795"/>
    </source>
</evidence>
<keyword evidence="7" id="KW-1185">Reference proteome</keyword>
<feature type="transmembrane region" description="Helical" evidence="5">
    <location>
        <begin position="12"/>
        <end position="28"/>
    </location>
</feature>
<feature type="transmembrane region" description="Helical" evidence="5">
    <location>
        <begin position="108"/>
        <end position="128"/>
    </location>
</feature>
<dbReference type="InterPro" id="IPR052719">
    <property type="entry name" value="CvpA-like"/>
</dbReference>
<sequence length="170" mass="18079">MNWPPTGPEWVDLSAGLVVIVSALFGYGRGLVRELLGLGTWAGALLLAARWTAPVERVLAPHLGNPLLANTLGFALPFIGLLIVFTLVAQACGRIVRDSLLGGLNSMLGLLFGGLRGYGLLVVAYLLASLVSAPSDWPAPVHMARVTPLVEQGAFFLRRCLPIFLQPKLA</sequence>
<protein>
    <submittedName>
        <fullName evidence="6">CvpA family protein</fullName>
    </submittedName>
</protein>
<name>A0ABZ3DAA4_9PROT</name>
<evidence type="ECO:0000256" key="3">
    <source>
        <dbReference type="ARBA" id="ARBA00022989"/>
    </source>
</evidence>